<dbReference type="OrthoDB" id="9777219at2"/>
<proteinExistence type="predicted"/>
<name>A0A5B7SSQ3_9FLAO</name>
<keyword evidence="1" id="KW-0472">Membrane</keyword>
<evidence type="ECO:0000259" key="3">
    <source>
        <dbReference type="Pfam" id="PF23357"/>
    </source>
</evidence>
<dbReference type="InterPro" id="IPR019863">
    <property type="entry name" value="Motility-assoc_ABC-rel_GldG"/>
</dbReference>
<dbReference type="AlphaFoldDB" id="A0A5B7SSQ3"/>
<evidence type="ECO:0000256" key="1">
    <source>
        <dbReference type="SAM" id="Phobius"/>
    </source>
</evidence>
<feature type="domain" description="ABC-type uncharacterised transport system" evidence="2">
    <location>
        <begin position="186"/>
        <end position="490"/>
    </location>
</feature>
<feature type="domain" description="DUF7088" evidence="3">
    <location>
        <begin position="33"/>
        <end position="140"/>
    </location>
</feature>
<dbReference type="InterPro" id="IPR019196">
    <property type="entry name" value="ABC_transp_unknown"/>
</dbReference>
<evidence type="ECO:0000259" key="2">
    <source>
        <dbReference type="Pfam" id="PF09822"/>
    </source>
</evidence>
<feature type="transmembrane region" description="Helical" evidence="1">
    <location>
        <begin position="525"/>
        <end position="547"/>
    </location>
</feature>
<protein>
    <submittedName>
        <fullName evidence="4">Gliding motility-associated ABC transporter substrate-binding protein GldG</fullName>
    </submittedName>
</protein>
<evidence type="ECO:0000313" key="4">
    <source>
        <dbReference type="EMBL" id="QCW99693.1"/>
    </source>
</evidence>
<keyword evidence="5" id="KW-1185">Reference proteome</keyword>
<keyword evidence="1" id="KW-0812">Transmembrane</keyword>
<reference evidence="4 5" key="1">
    <citation type="submission" date="2019-05" db="EMBL/GenBank/DDBJ databases">
        <title>Genome sequencing of F202Z8.</title>
        <authorList>
            <person name="Kwon Y.M."/>
        </authorList>
    </citation>
    <scope>NUCLEOTIDE SEQUENCE [LARGE SCALE GENOMIC DNA]</scope>
    <source>
        <strain evidence="4 5">F202Z8</strain>
    </source>
</reference>
<accession>A0A5B7SSQ3</accession>
<dbReference type="KEGG" id="asag:FGM00_06115"/>
<dbReference type="Pfam" id="PF23357">
    <property type="entry name" value="DUF7088"/>
    <property type="match status" value="1"/>
</dbReference>
<dbReference type="NCBIfam" id="TIGR03521">
    <property type="entry name" value="GldG"/>
    <property type="match status" value="1"/>
</dbReference>
<dbReference type="EMBL" id="CP040710">
    <property type="protein sequence ID" value="QCW99693.1"/>
    <property type="molecule type" value="Genomic_DNA"/>
</dbReference>
<organism evidence="4 5">
    <name type="scientific">Aggregatimonas sangjinii</name>
    <dbReference type="NCBI Taxonomy" id="2583587"/>
    <lineage>
        <taxon>Bacteria</taxon>
        <taxon>Pseudomonadati</taxon>
        <taxon>Bacteroidota</taxon>
        <taxon>Flavobacteriia</taxon>
        <taxon>Flavobacteriales</taxon>
        <taxon>Flavobacteriaceae</taxon>
        <taxon>Aggregatimonas</taxon>
    </lineage>
</organism>
<dbReference type="RefSeq" id="WP_138852046.1">
    <property type="nucleotide sequence ID" value="NZ_CP040710.1"/>
</dbReference>
<dbReference type="Pfam" id="PF09822">
    <property type="entry name" value="ABC_transp_aux"/>
    <property type="match status" value="1"/>
</dbReference>
<evidence type="ECO:0000313" key="5">
    <source>
        <dbReference type="Proteomes" id="UP000310017"/>
    </source>
</evidence>
<gene>
    <name evidence="4" type="primary">gldG</name>
    <name evidence="4" type="ORF">FGM00_06115</name>
</gene>
<dbReference type="Proteomes" id="UP000310017">
    <property type="component" value="Chromosome"/>
</dbReference>
<dbReference type="InterPro" id="IPR055396">
    <property type="entry name" value="DUF7088"/>
</dbReference>
<sequence length="554" mass="62354">MKKTGIPVLKALAILVLVNILAEFAHTRFDLTEDRRYTLSEPSIATVEKFTSPVIIDVLLEGKLPPEFVKLRTETQQLLEEFAAENDEIEFTFVDPLDGVAEVDATIAELQGLGLTPTQVTVQNDNKVSQEIIFPWAMVTYNNRTVKVPLLKNKQGASTEERINNSVQHLEYAFADAFTKTTLTEKKRVAVIKGNGELGDIYLADFLTTVRDYYNIGAITLDSVVTNPQKVLNQLKEYDLALVAKPTEAFSEAEKYVLDQYIVNGGKSVWLVDQVNIALDRLFNNSGSAIALPYELGLTDFFFKYGVRINPNLISDMYFTQIVLATGDGKASQYEPLPWLYHPMVFSQNNHPINTNLEAIRFQFANAIDTIANAYTKTIILKSSPLSKVDTTPRQVRLSMIDSPPDKEVFNNGGKAMAVLIEGDFSSAYANRVKPLKLEGIKEKGNTNKMLVVSDGDIIKNQLRNGRPLELGYDKWTSNYYGNKEFLVNAFNYLLDDTGLINIRNKQVAIPFLDEKKIIEQRTKWQLLNIGLPVVLVAIFGLLFNYFRKRKYGS</sequence>
<keyword evidence="1" id="KW-1133">Transmembrane helix</keyword>